<dbReference type="Pfam" id="PF07963">
    <property type="entry name" value="N_methyl"/>
    <property type="match status" value="1"/>
</dbReference>
<organism evidence="1 2">
    <name type="scientific">Turicibacter faecis</name>
    <dbReference type="NCBI Taxonomy" id="2963365"/>
    <lineage>
        <taxon>Bacteria</taxon>
        <taxon>Bacillati</taxon>
        <taxon>Bacillota</taxon>
        <taxon>Erysipelotrichia</taxon>
        <taxon>Erysipelotrichales</taxon>
        <taxon>Turicibacteraceae</taxon>
        <taxon>Turicibacter</taxon>
    </lineage>
</organism>
<dbReference type="SUPFAM" id="SSF54523">
    <property type="entry name" value="Pili subunits"/>
    <property type="match status" value="1"/>
</dbReference>
<dbReference type="Proteomes" id="UP001432099">
    <property type="component" value="Chromosome"/>
</dbReference>
<dbReference type="PIRSF" id="PIRSF021292">
    <property type="entry name" value="Competence_ComGD"/>
    <property type="match status" value="1"/>
</dbReference>
<evidence type="ECO:0000313" key="1">
    <source>
        <dbReference type="EMBL" id="BEH90675.1"/>
    </source>
</evidence>
<keyword evidence="2" id="KW-1185">Reference proteome</keyword>
<gene>
    <name evidence="1" type="primary">comGD</name>
    <name evidence="1" type="ORF">T23_07770</name>
</gene>
<accession>A0ABM8IHI0</accession>
<dbReference type="InterPro" id="IPR012902">
    <property type="entry name" value="N_methyl_site"/>
</dbReference>
<dbReference type="InterPro" id="IPR045584">
    <property type="entry name" value="Pilin-like"/>
</dbReference>
<dbReference type="RefSeq" id="WP_262950913.1">
    <property type="nucleotide sequence ID" value="NZ_AP028127.1"/>
</dbReference>
<sequence length="156" mass="17278">MILNQKGFTLIEALLALLITGTLSLISFPPLVKLYDGIKLNQAIALLQSDLNYIRQANMMPFQGGTYTLRIYHKENKYALRQNGTNQQLRTLPQGISFPSVSTTLTDLSFNNLGHIGGGQTLLIKSKYQEKKIVFSIGTGGIDIRDSNEPKGLYSD</sequence>
<reference evidence="1" key="1">
    <citation type="journal article" date="2024" name="Int. J. Syst. Evol. Microbiol.">
        <title>Turicibacter faecis sp. nov., isolated from faeces of heart failure mouse model.</title>
        <authorList>
            <person name="Imamura Y."/>
            <person name="Motooka D."/>
            <person name="Nakajima Y."/>
            <person name="Ito S."/>
            <person name="Kitakaze M."/>
            <person name="Iida T."/>
            <person name="Nakamura S."/>
        </authorList>
    </citation>
    <scope>NUCLEOTIDE SEQUENCE</scope>
    <source>
        <strain evidence="1">TC023</strain>
    </source>
</reference>
<proteinExistence type="predicted"/>
<dbReference type="EMBL" id="AP028127">
    <property type="protein sequence ID" value="BEH90675.1"/>
    <property type="molecule type" value="Genomic_DNA"/>
</dbReference>
<dbReference type="PROSITE" id="PS00409">
    <property type="entry name" value="PROKAR_NTER_METHYL"/>
    <property type="match status" value="1"/>
</dbReference>
<evidence type="ECO:0000313" key="2">
    <source>
        <dbReference type="Proteomes" id="UP001432099"/>
    </source>
</evidence>
<dbReference type="NCBIfam" id="TIGR02532">
    <property type="entry name" value="IV_pilin_GFxxxE"/>
    <property type="match status" value="1"/>
</dbReference>
<protein>
    <submittedName>
        <fullName evidence="1">Competence protein ComG</fullName>
    </submittedName>
</protein>
<dbReference type="InterPro" id="IPR016785">
    <property type="entry name" value="ComGD"/>
</dbReference>
<name>A0ABM8IHI0_9FIRM</name>